<dbReference type="EMBL" id="VYZN01000023">
    <property type="protein sequence ID" value="KAE9536529.1"/>
    <property type="molecule type" value="Genomic_DNA"/>
</dbReference>
<dbReference type="Proteomes" id="UP000475862">
    <property type="component" value="Unassembled WGS sequence"/>
</dbReference>
<organism evidence="1 2">
    <name type="scientific">Aphis glycines</name>
    <name type="common">Soybean aphid</name>
    <dbReference type="NCBI Taxonomy" id="307491"/>
    <lineage>
        <taxon>Eukaryota</taxon>
        <taxon>Metazoa</taxon>
        <taxon>Ecdysozoa</taxon>
        <taxon>Arthropoda</taxon>
        <taxon>Hexapoda</taxon>
        <taxon>Insecta</taxon>
        <taxon>Pterygota</taxon>
        <taxon>Neoptera</taxon>
        <taxon>Paraneoptera</taxon>
        <taxon>Hemiptera</taxon>
        <taxon>Sternorrhyncha</taxon>
        <taxon>Aphidomorpha</taxon>
        <taxon>Aphidoidea</taxon>
        <taxon>Aphididae</taxon>
        <taxon>Aphidini</taxon>
        <taxon>Aphis</taxon>
        <taxon>Aphis</taxon>
    </lineage>
</organism>
<sequence>MSTSTPIYCNVFMRTYCKNIEYLNVLWILNIEQFLMPNYIYCIDLKLQLKSLYIINIVPINISIYNLKNRKTEKLKNLDTYSGPPLNVLVLKSKKLVLPGPVKCNAHSPSEDCVVPKVHSVSTELTLYCYDKFNLTIIFYNWSRLMMSIGNNYALTHNTNYLKKCWKELMMTSSIFFLNLCSNKFYNNKQLRWEFYHDMKLLLKYFLNYGVLEFNLIKNKKKLIMIKCDDKITNSYTVVFNLK</sequence>
<accession>A0A6G0TP78</accession>
<dbReference type="AlphaFoldDB" id="A0A6G0TP78"/>
<reference evidence="1 2" key="1">
    <citation type="submission" date="2019-08" db="EMBL/GenBank/DDBJ databases">
        <title>The genome of the soybean aphid Biotype 1, its phylome, world population structure and adaptation to the North American continent.</title>
        <authorList>
            <person name="Giordano R."/>
            <person name="Donthu R.K."/>
            <person name="Hernandez A.G."/>
            <person name="Wright C.L."/>
            <person name="Zimin A.V."/>
        </authorList>
    </citation>
    <scope>NUCLEOTIDE SEQUENCE [LARGE SCALE GENOMIC DNA]</scope>
    <source>
        <tissue evidence="1">Whole aphids</tissue>
    </source>
</reference>
<proteinExistence type="predicted"/>
<gene>
    <name evidence="1" type="ORF">AGLY_007318</name>
</gene>
<evidence type="ECO:0000313" key="1">
    <source>
        <dbReference type="EMBL" id="KAE9536529.1"/>
    </source>
</evidence>
<protein>
    <submittedName>
        <fullName evidence="1">Uncharacterized protein</fullName>
    </submittedName>
</protein>
<keyword evidence="2" id="KW-1185">Reference proteome</keyword>
<comment type="caution">
    <text evidence="1">The sequence shown here is derived from an EMBL/GenBank/DDBJ whole genome shotgun (WGS) entry which is preliminary data.</text>
</comment>
<name>A0A6G0TP78_APHGL</name>
<evidence type="ECO:0000313" key="2">
    <source>
        <dbReference type="Proteomes" id="UP000475862"/>
    </source>
</evidence>